<evidence type="ECO:0000313" key="2">
    <source>
        <dbReference type="Proteomes" id="UP001207468"/>
    </source>
</evidence>
<protein>
    <submittedName>
        <fullName evidence="1">Uncharacterized protein</fullName>
    </submittedName>
</protein>
<organism evidence="1 2">
    <name type="scientific">Russula earlei</name>
    <dbReference type="NCBI Taxonomy" id="71964"/>
    <lineage>
        <taxon>Eukaryota</taxon>
        <taxon>Fungi</taxon>
        <taxon>Dikarya</taxon>
        <taxon>Basidiomycota</taxon>
        <taxon>Agaricomycotina</taxon>
        <taxon>Agaricomycetes</taxon>
        <taxon>Russulales</taxon>
        <taxon>Russulaceae</taxon>
        <taxon>Russula</taxon>
    </lineage>
</organism>
<gene>
    <name evidence="1" type="ORF">F5148DRAFT_334240</name>
</gene>
<keyword evidence="2" id="KW-1185">Reference proteome</keyword>
<accession>A0ACC0U310</accession>
<name>A0ACC0U310_9AGAM</name>
<reference evidence="1" key="1">
    <citation type="submission" date="2021-03" db="EMBL/GenBank/DDBJ databases">
        <title>Evolutionary priming and transition to the ectomycorrhizal habit in an iconic lineage of mushroom-forming fungi: is preadaptation a requirement?</title>
        <authorList>
            <consortium name="DOE Joint Genome Institute"/>
            <person name="Looney B.P."/>
            <person name="Miyauchi S."/>
            <person name="Morin E."/>
            <person name="Drula E."/>
            <person name="Courty P.E."/>
            <person name="Chicoki N."/>
            <person name="Fauchery L."/>
            <person name="Kohler A."/>
            <person name="Kuo A."/>
            <person name="LaButti K."/>
            <person name="Pangilinan J."/>
            <person name="Lipzen A."/>
            <person name="Riley R."/>
            <person name="Andreopoulos W."/>
            <person name="He G."/>
            <person name="Johnson J."/>
            <person name="Barry K.W."/>
            <person name="Grigoriev I.V."/>
            <person name="Nagy L."/>
            <person name="Hibbett D."/>
            <person name="Henrissat B."/>
            <person name="Matheny P.B."/>
            <person name="Labbe J."/>
            <person name="Martin A.F."/>
        </authorList>
    </citation>
    <scope>NUCLEOTIDE SEQUENCE</scope>
    <source>
        <strain evidence="1">BPL698</strain>
    </source>
</reference>
<comment type="caution">
    <text evidence="1">The sequence shown here is derived from an EMBL/GenBank/DDBJ whole genome shotgun (WGS) entry which is preliminary data.</text>
</comment>
<dbReference type="EMBL" id="JAGFNK010000214">
    <property type="protein sequence ID" value="KAI9458086.1"/>
    <property type="molecule type" value="Genomic_DNA"/>
</dbReference>
<dbReference type="Proteomes" id="UP001207468">
    <property type="component" value="Unassembled WGS sequence"/>
</dbReference>
<evidence type="ECO:0000313" key="1">
    <source>
        <dbReference type="EMBL" id="KAI9458086.1"/>
    </source>
</evidence>
<proteinExistence type="predicted"/>
<sequence>MTNFGDPVVFLQDAVALKNFWHVLNGLYIWEFFTTLDYEWDMLRRRRPYRWTIWIYSLTRATALASVIVNFINMDMTTAINCQVSTTSNLIFSYISVATASLLIVLRVIAIWNRNKTIIIVSASLWAISVAVMIRGKSHSVPVTQTVDILFPT</sequence>